<reference evidence="6" key="1">
    <citation type="submission" date="2015-10" db="EMBL/GenBank/DDBJ databases">
        <authorList>
            <person name="Regsiter A."/>
            <person name="william w."/>
        </authorList>
    </citation>
    <scope>NUCLEOTIDE SEQUENCE</scope>
    <source>
        <strain evidence="6">Montdore</strain>
    </source>
</reference>
<dbReference type="CDD" id="cd00067">
    <property type="entry name" value="GAL4"/>
    <property type="match status" value="1"/>
</dbReference>
<protein>
    <recommendedName>
        <fullName evidence="5">Zn(2)-C6 fungal-type domain-containing protein</fullName>
    </recommendedName>
</protein>
<sequence>MADPRLGSFAGASRKSKSSSASSQEPGQSPTSQPPLKVPIPRLRRSSVVGGEEGNSGSGGGSDKHRVSHACEPCRQRKTKCSGERPTCKHCQDFKYSCYYADGKRDRAKNEMIMLKKRVEIYETLLDQLKEQVDSAGRLAIQKALRESPERGQYRSPVKNRDGESLVTADVGSTGSVDHIRQDPNPADNAYPTGYMGKNSEVAWIQRVTQQLANEAYKSSPIEGLPLGGAGTALGITATGGSRSTSVSGTSGPSTKRQTLESIAHATKDDADYQFETPTYHLDDMSVSIAGCDIDPFYLPPKDAADQLVNAFFETVYPTFPIVLKVLFMAQYDAFFQYFFPPESSKRWLAMLNLMFAIGALYGKLTNAEWKGESELEHLRYFARARVLSLDEGSMFEVPDLQQVQVVSLAGIYLIASNQTNRAWNAVGLAVRYAQTLGLNLRNDVPEFDEVEKEMRVRMWYTLYSLDHLLCTMTGRPACIQNKDCSVPMPRPIEQEQYPSQGAFGSALGRYSQVMTPPLPSSNTPRFPPPHFNLDIFSPVPNCLSSGTAATGNGQGSSMPLHIPSIIPEYPATYFIEHTKLNQIISEVLAQLYRPATKGRSWSDIQGIISALELRIMKWRTDLPLYLDFGKRHSDQSYCRQRMALAFQYQYIRIIINRPCLCRLDYRIPNESKRSRGFNRSAATACIGAAREMIALLPDEPNPVGLISISPWWCLLHYLVSAGTVLIVEITMRAEHNPQQADGLLKDSKKLVSWLRAMGADNLAAERSWTVLSKLLIVAAPKIGGDTSDVQRDFPPPKRRSKDEKACSRAHGKASENPRGGTGWEGEGEGDYCHHRHRKQSHDSMRGQMENNLEQPLGDFPDIFRGLLTDPFPFSGIPVHTNFDNPIAMQEAPPQCMQQNRNLASFAPNHDGCPDVNIQTPHTSMMFPTPEQLQNLSVSAKEGEEEEEEGQEGNKQQEKRRRRKQSQGVCQISLPPPFPPQWAPPSPMHCLPQSHPQGSSETFSMGGLAHSFRDSGHGSQTPRASYEDISSGNNVG</sequence>
<dbReference type="GO" id="GO:0003677">
    <property type="term" value="F:DNA binding"/>
    <property type="evidence" value="ECO:0007669"/>
    <property type="project" value="InterPro"/>
</dbReference>
<dbReference type="GO" id="GO:0008270">
    <property type="term" value="F:zinc ion binding"/>
    <property type="evidence" value="ECO:0007669"/>
    <property type="project" value="InterPro"/>
</dbReference>
<organism evidence="6 7">
    <name type="scientific">Tuber aestivum</name>
    <name type="common">summer truffle</name>
    <dbReference type="NCBI Taxonomy" id="59557"/>
    <lineage>
        <taxon>Eukaryota</taxon>
        <taxon>Fungi</taxon>
        <taxon>Dikarya</taxon>
        <taxon>Ascomycota</taxon>
        <taxon>Pezizomycotina</taxon>
        <taxon>Pezizomycetes</taxon>
        <taxon>Pezizales</taxon>
        <taxon>Tuberaceae</taxon>
        <taxon>Tuber</taxon>
    </lineage>
</organism>
<feature type="compositionally biased region" description="Polar residues" evidence="4">
    <location>
        <begin position="1017"/>
        <end position="1036"/>
    </location>
</feature>
<keyword evidence="1" id="KW-0479">Metal-binding</keyword>
<feature type="region of interest" description="Disordered" evidence="4">
    <location>
        <begin position="786"/>
        <end position="845"/>
    </location>
</feature>
<dbReference type="GO" id="GO:0006351">
    <property type="term" value="P:DNA-templated transcription"/>
    <property type="evidence" value="ECO:0007669"/>
    <property type="project" value="InterPro"/>
</dbReference>
<evidence type="ECO:0000313" key="6">
    <source>
        <dbReference type="EMBL" id="CUS14941.1"/>
    </source>
</evidence>
<dbReference type="Pfam" id="PF04082">
    <property type="entry name" value="Fungal_trans"/>
    <property type="match status" value="1"/>
</dbReference>
<keyword evidence="7" id="KW-1185">Reference proteome</keyword>
<dbReference type="InterPro" id="IPR036864">
    <property type="entry name" value="Zn2-C6_fun-type_DNA-bd_sf"/>
</dbReference>
<evidence type="ECO:0000313" key="7">
    <source>
        <dbReference type="Proteomes" id="UP001412239"/>
    </source>
</evidence>
<accession>A0A292Q778</accession>
<feature type="region of interest" description="Disordered" evidence="4">
    <location>
        <begin position="1"/>
        <end position="68"/>
    </location>
</feature>
<dbReference type="Pfam" id="PF00172">
    <property type="entry name" value="Zn_clus"/>
    <property type="match status" value="1"/>
</dbReference>
<proteinExistence type="predicted"/>
<feature type="compositionally biased region" description="Low complexity" evidence="4">
    <location>
        <begin position="7"/>
        <end position="23"/>
    </location>
</feature>
<dbReference type="InterPro" id="IPR001138">
    <property type="entry name" value="Zn2Cys6_DnaBD"/>
</dbReference>
<keyword evidence="3" id="KW-0175">Coiled coil</keyword>
<feature type="compositionally biased region" description="Pro residues" evidence="4">
    <location>
        <begin position="974"/>
        <end position="987"/>
    </location>
</feature>
<dbReference type="Proteomes" id="UP001412239">
    <property type="component" value="Unassembled WGS sequence"/>
</dbReference>
<dbReference type="AlphaFoldDB" id="A0A292Q778"/>
<dbReference type="SMART" id="SM00906">
    <property type="entry name" value="Fungal_trans"/>
    <property type="match status" value="1"/>
</dbReference>
<evidence type="ECO:0000256" key="3">
    <source>
        <dbReference type="SAM" id="Coils"/>
    </source>
</evidence>
<dbReference type="InterPro" id="IPR007219">
    <property type="entry name" value="XnlR_reg_dom"/>
</dbReference>
<evidence type="ECO:0000259" key="5">
    <source>
        <dbReference type="PROSITE" id="PS50048"/>
    </source>
</evidence>
<dbReference type="SMART" id="SM00066">
    <property type="entry name" value="GAL4"/>
    <property type="match status" value="1"/>
</dbReference>
<evidence type="ECO:0000256" key="1">
    <source>
        <dbReference type="ARBA" id="ARBA00022723"/>
    </source>
</evidence>
<feature type="compositionally biased region" description="Polar residues" evidence="4">
    <location>
        <begin position="994"/>
        <end position="1003"/>
    </location>
</feature>
<keyword evidence="2" id="KW-0539">Nucleus</keyword>
<evidence type="ECO:0000256" key="2">
    <source>
        <dbReference type="ARBA" id="ARBA00023242"/>
    </source>
</evidence>
<evidence type="ECO:0000256" key="4">
    <source>
        <dbReference type="SAM" id="MobiDB-lite"/>
    </source>
</evidence>
<dbReference type="EMBL" id="LN890954">
    <property type="protein sequence ID" value="CUS14941.1"/>
    <property type="molecule type" value="Genomic_DNA"/>
</dbReference>
<dbReference type="PANTHER" id="PTHR47654">
    <property type="entry name" value="ZN(II)2CYS6 TRANSCRIPTION FACTOR (EUROFUNG)-RELATED"/>
    <property type="match status" value="1"/>
</dbReference>
<dbReference type="PROSITE" id="PS50048">
    <property type="entry name" value="ZN2_CY6_FUNGAL_2"/>
    <property type="match status" value="1"/>
</dbReference>
<dbReference type="PANTHER" id="PTHR47654:SF5">
    <property type="entry name" value="TRANSCRIPTION FACTOR DOMAIN-CONTAINING PROTEIN"/>
    <property type="match status" value="1"/>
</dbReference>
<gene>
    <name evidence="6" type="ORF">GSTUAT00001011001</name>
</gene>
<feature type="compositionally biased region" description="Gly residues" evidence="4">
    <location>
        <begin position="51"/>
        <end position="61"/>
    </location>
</feature>
<dbReference type="InterPro" id="IPR053230">
    <property type="entry name" value="Trans_reg_galc"/>
</dbReference>
<feature type="compositionally biased region" description="Low complexity" evidence="4">
    <location>
        <begin position="238"/>
        <end position="255"/>
    </location>
</feature>
<name>A0A292Q778_9PEZI</name>
<feature type="region of interest" description="Disordered" evidence="4">
    <location>
        <begin position="937"/>
        <end position="1036"/>
    </location>
</feature>
<dbReference type="CDD" id="cd12148">
    <property type="entry name" value="fungal_TF_MHR"/>
    <property type="match status" value="1"/>
</dbReference>
<dbReference type="GO" id="GO:0000981">
    <property type="term" value="F:DNA-binding transcription factor activity, RNA polymerase II-specific"/>
    <property type="evidence" value="ECO:0007669"/>
    <property type="project" value="InterPro"/>
</dbReference>
<feature type="coiled-coil region" evidence="3">
    <location>
        <begin position="105"/>
        <end position="139"/>
    </location>
</feature>
<feature type="region of interest" description="Disordered" evidence="4">
    <location>
        <begin position="238"/>
        <end position="258"/>
    </location>
</feature>
<dbReference type="PROSITE" id="PS00463">
    <property type="entry name" value="ZN2_CY6_FUNGAL_1"/>
    <property type="match status" value="1"/>
</dbReference>
<dbReference type="Gene3D" id="4.10.240.10">
    <property type="entry name" value="Zn(2)-C6 fungal-type DNA-binding domain"/>
    <property type="match status" value="1"/>
</dbReference>
<feature type="domain" description="Zn(2)-C6 fungal-type" evidence="5">
    <location>
        <begin position="70"/>
        <end position="100"/>
    </location>
</feature>
<feature type="compositionally biased region" description="Basic and acidic residues" evidence="4">
    <location>
        <begin position="789"/>
        <end position="807"/>
    </location>
</feature>
<dbReference type="SUPFAM" id="SSF57701">
    <property type="entry name" value="Zn2/Cys6 DNA-binding domain"/>
    <property type="match status" value="1"/>
</dbReference>